<evidence type="ECO:0008006" key="5">
    <source>
        <dbReference type="Google" id="ProtNLM"/>
    </source>
</evidence>
<dbReference type="InterPro" id="IPR051941">
    <property type="entry name" value="BG_Antigen-Binding_Lectin"/>
</dbReference>
<dbReference type="PANTHER" id="PTHR45713">
    <property type="entry name" value="FTP DOMAIN-CONTAINING PROTEIN"/>
    <property type="match status" value="1"/>
</dbReference>
<reference evidence="3" key="3">
    <citation type="submission" date="2015-06" db="UniProtKB">
        <authorList>
            <consortium name="EnsemblMetazoa"/>
        </authorList>
    </citation>
    <scope>IDENTIFICATION</scope>
</reference>
<dbReference type="EMBL" id="AMQM01006665">
    <property type="status" value="NOT_ANNOTATED_CDS"/>
    <property type="molecule type" value="Genomic_DNA"/>
</dbReference>
<dbReference type="Gene3D" id="2.60.120.260">
    <property type="entry name" value="Galactose-binding domain-like"/>
    <property type="match status" value="1"/>
</dbReference>
<feature type="compositionally biased region" description="Low complexity" evidence="1">
    <location>
        <begin position="192"/>
        <end position="206"/>
    </location>
</feature>
<evidence type="ECO:0000313" key="4">
    <source>
        <dbReference type="Proteomes" id="UP000015101"/>
    </source>
</evidence>
<name>T1FDZ3_HELRO</name>
<gene>
    <name evidence="3" type="primary">20207042</name>
    <name evidence="2" type="ORF">HELRODRAFT_178963</name>
</gene>
<dbReference type="EMBL" id="KB097502">
    <property type="protein sequence ID" value="ESN95783.1"/>
    <property type="molecule type" value="Genomic_DNA"/>
</dbReference>
<reference evidence="2 4" key="2">
    <citation type="journal article" date="2013" name="Nature">
        <title>Insights into bilaterian evolution from three spiralian genomes.</title>
        <authorList>
            <person name="Simakov O."/>
            <person name="Marletaz F."/>
            <person name="Cho S.J."/>
            <person name="Edsinger-Gonzales E."/>
            <person name="Havlak P."/>
            <person name="Hellsten U."/>
            <person name="Kuo D.H."/>
            <person name="Larsson T."/>
            <person name="Lv J."/>
            <person name="Arendt D."/>
            <person name="Savage R."/>
            <person name="Osoegawa K."/>
            <person name="de Jong P."/>
            <person name="Grimwood J."/>
            <person name="Chapman J.A."/>
            <person name="Shapiro H."/>
            <person name="Aerts A."/>
            <person name="Otillar R.P."/>
            <person name="Terry A.Y."/>
            <person name="Boore J.L."/>
            <person name="Grigoriev I.V."/>
            <person name="Lindberg D.R."/>
            <person name="Seaver E.C."/>
            <person name="Weisblat D.A."/>
            <person name="Putnam N.H."/>
            <person name="Rokhsar D.S."/>
        </authorList>
    </citation>
    <scope>NUCLEOTIDE SEQUENCE</scope>
</reference>
<evidence type="ECO:0000313" key="3">
    <source>
        <dbReference type="EnsemblMetazoa" id="HelroP178963"/>
    </source>
</evidence>
<sequence length="387" mass="44130">MECKNIQVRGSSYTECVCMDDEYRTKKGTCERLNYKRNLAFKKLVLSTDIYIVDYGNFSKEKLVDGQILGESMIHLDFIPNNEVEWIIVDLEDVYEVGYVELYTRWNYKYLDRVKDLKVGLNETLELATKSKIGSYELCGIITEVRKAGLPMRITCQGKKTGRYVIIQPRTINLGLGIKELEVYEELGQELNDNSSSSNTNDASSDQPKGSIRRQSVDFIGCFEVYSATFTSSQSSLISCQDACEKFDDKKLVFALKSFRVKVRPKNINITSVYIRIGNILQNNLFLKCDTDKTISLYSGRRVFSASPIGCFKDTNLESMSGSTLNLTRKLAYASCFSYCEHHYAKHFAIKDTKCLCGYLYNAVEQICVALFAFRLTHCEEHLVDLV</sequence>
<protein>
    <recommendedName>
        <fullName evidence="5">Apple domain-containing protein</fullName>
    </recommendedName>
</protein>
<dbReference type="CTD" id="20207042"/>
<dbReference type="PANTHER" id="PTHR45713:SF6">
    <property type="entry name" value="F5_8 TYPE C DOMAIN-CONTAINING PROTEIN"/>
    <property type="match status" value="1"/>
</dbReference>
<proteinExistence type="predicted"/>
<dbReference type="EnsemblMetazoa" id="HelroT178963">
    <property type="protein sequence ID" value="HelroP178963"/>
    <property type="gene ID" value="HelroG178963"/>
</dbReference>
<dbReference type="SUPFAM" id="SSF49785">
    <property type="entry name" value="Galactose-binding domain-like"/>
    <property type="match status" value="1"/>
</dbReference>
<dbReference type="KEGG" id="hro:HELRODRAFT_178963"/>
<dbReference type="AlphaFoldDB" id="T1FDZ3"/>
<organism evidence="3 4">
    <name type="scientific">Helobdella robusta</name>
    <name type="common">Californian leech</name>
    <dbReference type="NCBI Taxonomy" id="6412"/>
    <lineage>
        <taxon>Eukaryota</taxon>
        <taxon>Metazoa</taxon>
        <taxon>Spiralia</taxon>
        <taxon>Lophotrochozoa</taxon>
        <taxon>Annelida</taxon>
        <taxon>Clitellata</taxon>
        <taxon>Hirudinea</taxon>
        <taxon>Rhynchobdellida</taxon>
        <taxon>Glossiphoniidae</taxon>
        <taxon>Helobdella</taxon>
    </lineage>
</organism>
<dbReference type="HOGENOM" id="CLU_714297_0_0_1"/>
<dbReference type="GeneID" id="20207042"/>
<keyword evidence="4" id="KW-1185">Reference proteome</keyword>
<evidence type="ECO:0000313" key="2">
    <source>
        <dbReference type="EMBL" id="ESN95783.1"/>
    </source>
</evidence>
<reference evidence="4" key="1">
    <citation type="submission" date="2012-12" db="EMBL/GenBank/DDBJ databases">
        <authorList>
            <person name="Hellsten U."/>
            <person name="Grimwood J."/>
            <person name="Chapman J.A."/>
            <person name="Shapiro H."/>
            <person name="Aerts A."/>
            <person name="Otillar R.P."/>
            <person name="Terry A.Y."/>
            <person name="Boore J.L."/>
            <person name="Simakov O."/>
            <person name="Marletaz F."/>
            <person name="Cho S.-J."/>
            <person name="Edsinger-Gonzales E."/>
            <person name="Havlak P."/>
            <person name="Kuo D.-H."/>
            <person name="Larsson T."/>
            <person name="Lv J."/>
            <person name="Arendt D."/>
            <person name="Savage R."/>
            <person name="Osoegawa K."/>
            <person name="de Jong P."/>
            <person name="Lindberg D.R."/>
            <person name="Seaver E.C."/>
            <person name="Weisblat D.A."/>
            <person name="Putnam N.H."/>
            <person name="Grigoriev I.V."/>
            <person name="Rokhsar D.S."/>
        </authorList>
    </citation>
    <scope>NUCLEOTIDE SEQUENCE</scope>
</reference>
<dbReference type="InterPro" id="IPR008979">
    <property type="entry name" value="Galactose-bd-like_sf"/>
</dbReference>
<dbReference type="InParanoid" id="T1FDZ3"/>
<evidence type="ECO:0000256" key="1">
    <source>
        <dbReference type="SAM" id="MobiDB-lite"/>
    </source>
</evidence>
<dbReference type="RefSeq" id="XP_009026085.1">
    <property type="nucleotide sequence ID" value="XM_009027837.1"/>
</dbReference>
<accession>T1FDZ3</accession>
<feature type="region of interest" description="Disordered" evidence="1">
    <location>
        <begin position="191"/>
        <end position="211"/>
    </location>
</feature>
<dbReference type="Proteomes" id="UP000015101">
    <property type="component" value="Unassembled WGS sequence"/>
</dbReference>